<protein>
    <submittedName>
        <fullName evidence="3">CubicO group peptidase, beta-lactamase class C family</fullName>
    </submittedName>
</protein>
<organism evidence="3 4">
    <name type="scientific">Planctomicrobium piriforme</name>
    <dbReference type="NCBI Taxonomy" id="1576369"/>
    <lineage>
        <taxon>Bacteria</taxon>
        <taxon>Pseudomonadati</taxon>
        <taxon>Planctomycetota</taxon>
        <taxon>Planctomycetia</taxon>
        <taxon>Planctomycetales</taxon>
        <taxon>Planctomycetaceae</taxon>
        <taxon>Planctomicrobium</taxon>
    </lineage>
</organism>
<dbReference type="EMBL" id="FOQD01000007">
    <property type="protein sequence ID" value="SFI23447.1"/>
    <property type="molecule type" value="Genomic_DNA"/>
</dbReference>
<dbReference type="InterPro" id="IPR012338">
    <property type="entry name" value="Beta-lactam/transpept-like"/>
</dbReference>
<evidence type="ECO:0000313" key="4">
    <source>
        <dbReference type="Proteomes" id="UP000199518"/>
    </source>
</evidence>
<dbReference type="SUPFAM" id="SSF56601">
    <property type="entry name" value="beta-lactamase/transpeptidase-like"/>
    <property type="match status" value="1"/>
</dbReference>
<dbReference type="STRING" id="1576369.SAMN05421753_10716"/>
<feature type="region of interest" description="Disordered" evidence="1">
    <location>
        <begin position="277"/>
        <end position="312"/>
    </location>
</feature>
<evidence type="ECO:0000313" key="3">
    <source>
        <dbReference type="EMBL" id="SFI23447.1"/>
    </source>
</evidence>
<dbReference type="RefSeq" id="WP_175517335.1">
    <property type="nucleotide sequence ID" value="NZ_FOQD01000007.1"/>
</dbReference>
<name>A0A1I3GJ44_9PLAN</name>
<dbReference type="Proteomes" id="UP000199518">
    <property type="component" value="Unassembled WGS sequence"/>
</dbReference>
<proteinExistence type="predicted"/>
<reference evidence="4" key="1">
    <citation type="submission" date="2016-10" db="EMBL/GenBank/DDBJ databases">
        <authorList>
            <person name="Varghese N."/>
            <person name="Submissions S."/>
        </authorList>
    </citation>
    <scope>NUCLEOTIDE SEQUENCE [LARGE SCALE GENOMIC DNA]</scope>
    <source>
        <strain evidence="4">DSM 26348</strain>
    </source>
</reference>
<feature type="domain" description="Beta-lactamase-related" evidence="2">
    <location>
        <begin position="35"/>
        <end position="409"/>
    </location>
</feature>
<dbReference type="Pfam" id="PF00144">
    <property type="entry name" value="Beta-lactamase"/>
    <property type="match status" value="1"/>
</dbReference>
<sequence length="427" mass="47204">MSVPLSHAAESSGFEPEELGLCPVRWRRVCQYAERLCDEGVLPAVSLQFQREGRTTRVESFGTQRLGNSVPVDDQTLFLIASLTKPIIAMAMLLLVERGQIALNQRVIEFLPMFRDAAKRSMTIRHLLSHTSGLPDMLPNNHELRKLKSPLSAFVEGTAKVALVYPVGRGTQYQSMGYALLGPIIEAATGVPYQQFIKQELFEPLGMTRSWLGLPESMRGEENIAEVRVPDEQDGGVDWNWNSTYWRELGAPWGGMLSTAADLSRFCAAMTGAGSAEKRSLTADNRSRTDSDSISSNDHSAPHPLPLSPEYRGEGSLKTVFARSPLLSEASIEEATTNRLEDFQGINEIDRRTRAWGLGWRMNWKDHRSSLCELLPATICGHWGATGTLFWIDRQRQTSLVLLSTQPTGEGVSPLSMLSNMAAAAIV</sequence>
<feature type="compositionally biased region" description="Basic and acidic residues" evidence="1">
    <location>
        <begin position="277"/>
        <end position="291"/>
    </location>
</feature>
<dbReference type="InterPro" id="IPR050789">
    <property type="entry name" value="Diverse_Enzym_Activities"/>
</dbReference>
<dbReference type="PANTHER" id="PTHR43283">
    <property type="entry name" value="BETA-LACTAMASE-RELATED"/>
    <property type="match status" value="1"/>
</dbReference>
<evidence type="ECO:0000259" key="2">
    <source>
        <dbReference type="Pfam" id="PF00144"/>
    </source>
</evidence>
<keyword evidence="4" id="KW-1185">Reference proteome</keyword>
<dbReference type="InterPro" id="IPR001466">
    <property type="entry name" value="Beta-lactam-related"/>
</dbReference>
<dbReference type="Gene3D" id="3.40.710.10">
    <property type="entry name" value="DD-peptidase/beta-lactamase superfamily"/>
    <property type="match status" value="1"/>
</dbReference>
<evidence type="ECO:0000256" key="1">
    <source>
        <dbReference type="SAM" id="MobiDB-lite"/>
    </source>
</evidence>
<accession>A0A1I3GJ44</accession>
<gene>
    <name evidence="3" type="ORF">SAMN05421753_10716</name>
</gene>
<dbReference type="AlphaFoldDB" id="A0A1I3GJ44"/>